<proteinExistence type="predicted"/>
<feature type="transmembrane region" description="Helical" evidence="1">
    <location>
        <begin position="51"/>
        <end position="73"/>
    </location>
</feature>
<dbReference type="AlphaFoldDB" id="A0A1I7NA94"/>
<sequence length="105" mass="11456">MLCPLMPRLGTELDGKVKMRRDFNRDLSIGTYVLIGFAVVGEEAVGFNAMAWTLAGLFCAFLALCLVAAILGAGQGAEKQPRSFEWGQAWPSGVSHRGQSRLRRN</sequence>
<organism evidence="2 3">
    <name type="scientific">Devosia crocina</name>
    <dbReference type="NCBI Taxonomy" id="429728"/>
    <lineage>
        <taxon>Bacteria</taxon>
        <taxon>Pseudomonadati</taxon>
        <taxon>Pseudomonadota</taxon>
        <taxon>Alphaproteobacteria</taxon>
        <taxon>Hyphomicrobiales</taxon>
        <taxon>Devosiaceae</taxon>
        <taxon>Devosia</taxon>
    </lineage>
</organism>
<keyword evidence="3" id="KW-1185">Reference proteome</keyword>
<gene>
    <name evidence="2" type="ORF">SAMN05216456_1376</name>
</gene>
<evidence type="ECO:0000313" key="3">
    <source>
        <dbReference type="Proteomes" id="UP000199074"/>
    </source>
</evidence>
<evidence type="ECO:0000256" key="1">
    <source>
        <dbReference type="SAM" id="Phobius"/>
    </source>
</evidence>
<name>A0A1I7NA94_9HYPH</name>
<dbReference type="Proteomes" id="UP000199074">
    <property type="component" value="Unassembled WGS sequence"/>
</dbReference>
<accession>A0A1I7NA94</accession>
<keyword evidence="1" id="KW-0472">Membrane</keyword>
<protein>
    <submittedName>
        <fullName evidence="2">Uncharacterized protein</fullName>
    </submittedName>
</protein>
<evidence type="ECO:0000313" key="2">
    <source>
        <dbReference type="EMBL" id="SFV31551.1"/>
    </source>
</evidence>
<dbReference type="EMBL" id="FPCK01000001">
    <property type="protein sequence ID" value="SFV31551.1"/>
    <property type="molecule type" value="Genomic_DNA"/>
</dbReference>
<keyword evidence="1" id="KW-0812">Transmembrane</keyword>
<keyword evidence="1" id="KW-1133">Transmembrane helix</keyword>
<feature type="transmembrane region" description="Helical" evidence="1">
    <location>
        <begin position="27"/>
        <end position="45"/>
    </location>
</feature>
<reference evidence="2 3" key="1">
    <citation type="submission" date="2016-10" db="EMBL/GenBank/DDBJ databases">
        <authorList>
            <person name="de Groot N.N."/>
        </authorList>
    </citation>
    <scope>NUCLEOTIDE SEQUENCE [LARGE SCALE GENOMIC DNA]</scope>
    <source>
        <strain evidence="2 3">IPL20</strain>
    </source>
</reference>
<dbReference type="STRING" id="429728.SAMN05216456_1376"/>